<reference evidence="2" key="1">
    <citation type="submission" date="2014-11" db="EMBL/GenBank/DDBJ databases">
        <authorList>
            <person name="Geib S."/>
        </authorList>
    </citation>
    <scope>NUCLEOTIDE SEQUENCE</scope>
</reference>
<evidence type="ECO:0000256" key="1">
    <source>
        <dbReference type="SAM" id="MobiDB-lite"/>
    </source>
</evidence>
<sequence>MYHDTKSGTISYTVNGFSPKCDHLPQPTASTYFRPWNAQENETTTATTSTDSMVDQVTHQKKHTEYVAHKMEDMVDKPTCSNNITSIPSTTTIPPSSMAAIQQSMANAMPPLLPIPVSPYGDTMTRDMMAYYTQPFFMNAAGNYLPYPTHYNPANPYLYNMAYQQHRQAAQLLPAPPGYAHHAVHSLPYAPLPRNPVADHYYLPNMATSWSNVPYSNNMATPYLKQPSSTHVYAAAMQQNMSARIKQGPSSAPLPTSVHYTTDKPSTAGLSRSQSCSTKVLPRNDSASRKSQATQQSVVTTTPCPEVQTPSTSAQVANGRKKVTKTHRTIEVTKPVVPPKTPAVLPTSTKTNVNSIVTDLPNQLQEEKHSSSRTTKRKCIDDIQEEDASDKKLKLMCTAFKLDNILPYRPNMARNRPKKDESEAKQIAREQNTIACRKYRRMRRIAKIMEQKLIEAESASEFANIL</sequence>
<dbReference type="AlphaFoldDB" id="A0A0A1WHM6"/>
<feature type="region of interest" description="Disordered" evidence="1">
    <location>
        <begin position="410"/>
        <end position="429"/>
    </location>
</feature>
<proteinExistence type="predicted"/>
<feature type="compositionally biased region" description="Low complexity" evidence="1">
    <location>
        <begin position="291"/>
        <end position="302"/>
    </location>
</feature>
<reference evidence="2" key="2">
    <citation type="journal article" date="2015" name="Gigascience">
        <title>Reconstructing a comprehensive transcriptome assembly of a white-pupal translocated strain of the pest fruit fly Bactrocera cucurbitae.</title>
        <authorList>
            <person name="Sim S.B."/>
            <person name="Calla B."/>
            <person name="Hall B."/>
            <person name="DeRego T."/>
            <person name="Geib S.M."/>
        </authorList>
    </citation>
    <scope>NUCLEOTIDE SEQUENCE</scope>
</reference>
<accession>A0A0A1WHM6</accession>
<name>A0A0A1WHM6_ZEUCU</name>
<dbReference type="EMBL" id="GBXI01016116">
    <property type="protein sequence ID" value="JAC98175.1"/>
    <property type="molecule type" value="Transcribed_RNA"/>
</dbReference>
<gene>
    <name evidence="2" type="primary">SPBC354.10</name>
    <name evidence="2" type="ORF">g.17839</name>
</gene>
<feature type="compositionally biased region" description="Polar residues" evidence="1">
    <location>
        <begin position="243"/>
        <end position="278"/>
    </location>
</feature>
<evidence type="ECO:0000313" key="2">
    <source>
        <dbReference type="EMBL" id="JAC98175.1"/>
    </source>
</evidence>
<protein>
    <submittedName>
        <fullName evidence="2">CUE domain-containing protein C354.10</fullName>
    </submittedName>
</protein>
<organism evidence="2">
    <name type="scientific">Zeugodacus cucurbitae</name>
    <name type="common">Melon fruit fly</name>
    <name type="synonym">Bactrocera cucurbitae</name>
    <dbReference type="NCBI Taxonomy" id="28588"/>
    <lineage>
        <taxon>Eukaryota</taxon>
        <taxon>Metazoa</taxon>
        <taxon>Ecdysozoa</taxon>
        <taxon>Arthropoda</taxon>
        <taxon>Hexapoda</taxon>
        <taxon>Insecta</taxon>
        <taxon>Pterygota</taxon>
        <taxon>Neoptera</taxon>
        <taxon>Endopterygota</taxon>
        <taxon>Diptera</taxon>
        <taxon>Brachycera</taxon>
        <taxon>Muscomorpha</taxon>
        <taxon>Tephritoidea</taxon>
        <taxon>Tephritidae</taxon>
        <taxon>Zeugodacus</taxon>
        <taxon>Zeugodacus</taxon>
    </lineage>
</organism>
<feature type="region of interest" description="Disordered" evidence="1">
    <location>
        <begin position="243"/>
        <end position="324"/>
    </location>
</feature>
<feature type="compositionally biased region" description="Basic and acidic residues" evidence="1">
    <location>
        <begin position="418"/>
        <end position="428"/>
    </location>
</feature>